<comment type="similarity">
    <text evidence="3 10">Belongs to the glycosyltransferase 22 family.</text>
</comment>
<comment type="pathway">
    <text evidence="2">Protein modification; protein glycosylation.</text>
</comment>
<dbReference type="EMBL" id="QEAO01000011">
    <property type="protein sequence ID" value="TPX34826.1"/>
    <property type="molecule type" value="Genomic_DNA"/>
</dbReference>
<dbReference type="Pfam" id="PF03901">
    <property type="entry name" value="Glyco_transf_22"/>
    <property type="match status" value="1"/>
</dbReference>
<keyword evidence="5" id="KW-0808">Transferase</keyword>
<feature type="transmembrane region" description="Helical" evidence="10">
    <location>
        <begin position="106"/>
        <end position="130"/>
    </location>
</feature>
<evidence type="ECO:0000256" key="7">
    <source>
        <dbReference type="ARBA" id="ARBA00022824"/>
    </source>
</evidence>
<evidence type="ECO:0000313" key="11">
    <source>
        <dbReference type="EMBL" id="TPX34826.1"/>
    </source>
</evidence>
<evidence type="ECO:0000256" key="10">
    <source>
        <dbReference type="RuleBase" id="RU363075"/>
    </source>
</evidence>
<comment type="caution">
    <text evidence="11">The sequence shown here is derived from an EMBL/GenBank/DDBJ whole genome shotgun (WGS) entry which is preliminary data.</text>
</comment>
<feature type="transmembrane region" description="Helical" evidence="10">
    <location>
        <begin position="245"/>
        <end position="270"/>
    </location>
</feature>
<comment type="subcellular location">
    <subcellularLocation>
        <location evidence="1 10">Endoplasmic reticulum membrane</location>
        <topology evidence="1 10">Multi-pass membrane protein</topology>
    </subcellularLocation>
</comment>
<dbReference type="PANTHER" id="PTHR22760">
    <property type="entry name" value="GLYCOSYLTRANSFERASE"/>
    <property type="match status" value="1"/>
</dbReference>
<evidence type="ECO:0000256" key="5">
    <source>
        <dbReference type="ARBA" id="ARBA00022679"/>
    </source>
</evidence>
<feature type="transmembrane region" description="Helical" evidence="10">
    <location>
        <begin position="320"/>
        <end position="339"/>
    </location>
</feature>
<dbReference type="AlphaFoldDB" id="A0A507CA06"/>
<proteinExistence type="inferred from homology"/>
<dbReference type="UniPathway" id="UPA00378"/>
<dbReference type="OrthoDB" id="497541at2759"/>
<evidence type="ECO:0000256" key="4">
    <source>
        <dbReference type="ARBA" id="ARBA00022676"/>
    </source>
</evidence>
<gene>
    <name evidence="11" type="ORF">SmJEL517_g02557</name>
</gene>
<sequence length="588" mass="67460">MLRPLSPGQILDCDEVFNFWEPTHYLQFGRGLQTWEYSPVYAIRSWAYILPHTIATFLLEATLTRDKASLFILLRFILGTISTYTESKLYWAVVQYVHPRVGRYMLILMMGSAGMFISSTAYLPSTFAMYCITLAFCHQLRPPSRSRTEWVVWWTGLGALLGWPFAAAVSIPFVIEDVFMSGQGWRRLKWMLWAGIVTTILVVWPMLHIDGFLYGRLKLVPLNIITYNIFGGKDRGPEIYGTSPWWFYIANGMLNFNMAFLMALASWPLLMMTRLMSNGSFSAVLAPVNSEPRQRVAFRILPFYFMLYIFSTQPHKEERFMFVVYPLICFNAALGMYCLNRLVEGVLHDLNIPRGDRVTATLGLFILSASTLVSFSRAMALYIHYSAPISIYRHLASEITNTMRSDVTVCVGKEWHRFPSHYFLPNQAQLKYVKSEFDGLLPKYFYEPISDTESSRSGSRSRWQSREGAWSVPDGMNDLNQGVFDDRYVNLTDCDYLVDLDLPATATTYDPTSLEPRYILDTESWKVVKCLPFLDSARSSRIARALWIPDVFVSLIDSEKVEQVIGRKEWGSYCALKAQSSESIDIIT</sequence>
<dbReference type="RefSeq" id="XP_031025464.1">
    <property type="nucleotide sequence ID" value="XM_031168485.1"/>
</dbReference>
<keyword evidence="12" id="KW-1185">Reference proteome</keyword>
<keyword evidence="4 10" id="KW-0328">Glycosyltransferase</keyword>
<accession>A0A507CA06</accession>
<keyword evidence="6 10" id="KW-0812">Transmembrane</keyword>
<feature type="transmembrane region" description="Helical" evidence="10">
    <location>
        <begin position="187"/>
        <end position="207"/>
    </location>
</feature>
<name>A0A507CA06_9FUNG</name>
<dbReference type="GeneID" id="42003782"/>
<dbReference type="InterPro" id="IPR005599">
    <property type="entry name" value="GPI_mannosylTrfase"/>
</dbReference>
<dbReference type="EC" id="2.4.1.-" evidence="10"/>
<evidence type="ECO:0000256" key="9">
    <source>
        <dbReference type="ARBA" id="ARBA00023136"/>
    </source>
</evidence>
<reference evidence="11 12" key="1">
    <citation type="journal article" date="2019" name="Sci. Rep.">
        <title>Comparative genomics of chytrid fungi reveal insights into the obligate biotrophic and pathogenic lifestyle of Synchytrium endobioticum.</title>
        <authorList>
            <person name="van de Vossenberg B.T.L.H."/>
            <person name="Warris S."/>
            <person name="Nguyen H.D.T."/>
            <person name="van Gent-Pelzer M.P.E."/>
            <person name="Joly D.L."/>
            <person name="van de Geest H.C."/>
            <person name="Bonants P.J.M."/>
            <person name="Smith D.S."/>
            <person name="Levesque C.A."/>
            <person name="van der Lee T.A.J."/>
        </authorList>
    </citation>
    <scope>NUCLEOTIDE SEQUENCE [LARGE SCALE GENOMIC DNA]</scope>
    <source>
        <strain evidence="11 12">JEL517</strain>
    </source>
</reference>
<dbReference type="Proteomes" id="UP000319731">
    <property type="component" value="Unassembled WGS sequence"/>
</dbReference>
<dbReference type="PANTHER" id="PTHR22760:SF2">
    <property type="entry name" value="ALPHA-1,2-MANNOSYLTRANSFERASE ALG9"/>
    <property type="match status" value="1"/>
</dbReference>
<keyword evidence="7 10" id="KW-0256">Endoplasmic reticulum</keyword>
<evidence type="ECO:0000313" key="12">
    <source>
        <dbReference type="Proteomes" id="UP000319731"/>
    </source>
</evidence>
<protein>
    <recommendedName>
        <fullName evidence="10">Mannosyltransferase</fullName>
        <ecNumber evidence="10">2.4.1.-</ecNumber>
    </recommendedName>
</protein>
<dbReference type="GO" id="GO:0006487">
    <property type="term" value="P:protein N-linked glycosylation"/>
    <property type="evidence" value="ECO:0007669"/>
    <property type="project" value="TreeGrafter"/>
</dbReference>
<evidence type="ECO:0000256" key="3">
    <source>
        <dbReference type="ARBA" id="ARBA00007063"/>
    </source>
</evidence>
<dbReference type="STRING" id="1806994.A0A507CA06"/>
<dbReference type="GO" id="GO:0000026">
    <property type="term" value="F:alpha-1,2-mannosyltransferase activity"/>
    <property type="evidence" value="ECO:0007669"/>
    <property type="project" value="TreeGrafter"/>
</dbReference>
<evidence type="ECO:0000256" key="1">
    <source>
        <dbReference type="ARBA" id="ARBA00004477"/>
    </source>
</evidence>
<keyword evidence="8 10" id="KW-1133">Transmembrane helix</keyword>
<keyword evidence="9 10" id="KW-0472">Membrane</keyword>
<evidence type="ECO:0000256" key="8">
    <source>
        <dbReference type="ARBA" id="ARBA00022989"/>
    </source>
</evidence>
<feature type="transmembrane region" description="Helical" evidence="10">
    <location>
        <begin position="360"/>
        <end position="385"/>
    </location>
</feature>
<evidence type="ECO:0000256" key="2">
    <source>
        <dbReference type="ARBA" id="ARBA00004922"/>
    </source>
</evidence>
<feature type="transmembrane region" description="Helical" evidence="10">
    <location>
        <begin position="150"/>
        <end position="175"/>
    </location>
</feature>
<dbReference type="GO" id="GO:0005789">
    <property type="term" value="C:endoplasmic reticulum membrane"/>
    <property type="evidence" value="ECO:0007669"/>
    <property type="project" value="UniProtKB-SubCell"/>
</dbReference>
<evidence type="ECO:0000256" key="6">
    <source>
        <dbReference type="ARBA" id="ARBA00022692"/>
    </source>
</evidence>
<organism evidence="11 12">
    <name type="scientific">Synchytrium microbalum</name>
    <dbReference type="NCBI Taxonomy" id="1806994"/>
    <lineage>
        <taxon>Eukaryota</taxon>
        <taxon>Fungi</taxon>
        <taxon>Fungi incertae sedis</taxon>
        <taxon>Chytridiomycota</taxon>
        <taxon>Chytridiomycota incertae sedis</taxon>
        <taxon>Chytridiomycetes</taxon>
        <taxon>Synchytriales</taxon>
        <taxon>Synchytriaceae</taxon>
        <taxon>Synchytrium</taxon>
    </lineage>
</organism>